<dbReference type="PATRIC" id="fig|1345695.10.peg.1079"/>
<dbReference type="Proteomes" id="UP000017118">
    <property type="component" value="Chromosome"/>
</dbReference>
<proteinExistence type="predicted"/>
<dbReference type="EMBL" id="CP006721">
    <property type="protein sequence ID" value="AGX43944.1"/>
    <property type="molecule type" value="Genomic_DNA"/>
</dbReference>
<evidence type="ECO:0000313" key="2">
    <source>
        <dbReference type="Proteomes" id="UP000017118"/>
    </source>
</evidence>
<dbReference type="OrthoDB" id="1629754at2"/>
<evidence type="ECO:0000313" key="1">
    <source>
        <dbReference type="EMBL" id="AGX43944.1"/>
    </source>
</evidence>
<dbReference type="GeneID" id="55475349"/>
<dbReference type="RefSeq" id="WP_022747087.1">
    <property type="nucleotide sequence ID" value="NC_022571.1"/>
</dbReference>
<dbReference type="KEGG" id="csb:CLSA_c29770"/>
<sequence length="203" mass="22961">MISNYVPPFLLKSSILKKLYENQQNEIDDINLDIEDLLNQCYVQTATWGLKYWEEELGIVTNTQKTYEERRNKILSKLRGQGTATVQAIKSIAETYADTADVIENNPNYSFLIDLVSNKGFPYAITDLEETIHEIKPAHLQANYKMTSKTNDVFNVRAFMLCGEEIRVFPYQITQIKSTGKINVAIGQTSGAETITILPKGGI</sequence>
<gene>
    <name evidence="1" type="ORF">CLSA_c29770</name>
</gene>
<dbReference type="InterPro" id="IPR018755">
    <property type="entry name" value="Phage_Mu_Gp48"/>
</dbReference>
<keyword evidence="2" id="KW-1185">Reference proteome</keyword>
<evidence type="ECO:0008006" key="3">
    <source>
        <dbReference type="Google" id="ProtNLM"/>
    </source>
</evidence>
<accession>U5MT65</accession>
<dbReference type="AlphaFoldDB" id="U5MT65"/>
<dbReference type="eggNOG" id="COG4385">
    <property type="taxonomic scope" value="Bacteria"/>
</dbReference>
<dbReference type="Pfam" id="PF10076">
    <property type="entry name" value="Phage_Mu_Gp48"/>
    <property type="match status" value="1"/>
</dbReference>
<protein>
    <recommendedName>
        <fullName evidence="3">DUF2313 domain-containing protein</fullName>
    </recommendedName>
</protein>
<organism evidence="1 2">
    <name type="scientific">Clostridium saccharobutylicum DSM 13864</name>
    <dbReference type="NCBI Taxonomy" id="1345695"/>
    <lineage>
        <taxon>Bacteria</taxon>
        <taxon>Bacillati</taxon>
        <taxon>Bacillota</taxon>
        <taxon>Clostridia</taxon>
        <taxon>Eubacteriales</taxon>
        <taxon>Clostridiaceae</taxon>
        <taxon>Clostridium</taxon>
    </lineage>
</organism>
<dbReference type="HOGENOM" id="CLU_113634_0_0_9"/>
<reference evidence="1 2" key="1">
    <citation type="journal article" date="2013" name="Genome Announc.">
        <title>Complete Genome Sequence of the Solvent Producer Clostridium saccharobutylicum NCP262 (DSM 13864).</title>
        <authorList>
            <person name="Poehlein A."/>
            <person name="Hartwich K."/>
            <person name="Krabben P."/>
            <person name="Ehrenreich A."/>
            <person name="Liebl W."/>
            <person name="Durre P."/>
            <person name="Gottschalk G."/>
            <person name="Daniel R."/>
        </authorList>
    </citation>
    <scope>NUCLEOTIDE SEQUENCE [LARGE SCALE GENOMIC DNA]</scope>
    <source>
        <strain evidence="1">DSM 13864</strain>
    </source>
</reference>
<name>U5MT65_CLOSA</name>